<dbReference type="PROSITE" id="PS00352">
    <property type="entry name" value="CSD_1"/>
    <property type="match status" value="1"/>
</dbReference>
<gene>
    <name evidence="3" type="ORF">GCM10023323_16460</name>
</gene>
<dbReference type="SUPFAM" id="SSF50249">
    <property type="entry name" value="Nucleic acid-binding proteins"/>
    <property type="match status" value="1"/>
</dbReference>
<dbReference type="InterPro" id="IPR019844">
    <property type="entry name" value="CSD_CS"/>
</dbReference>
<dbReference type="PROSITE" id="PS51857">
    <property type="entry name" value="CSD_2"/>
    <property type="match status" value="1"/>
</dbReference>
<dbReference type="InterPro" id="IPR050181">
    <property type="entry name" value="Cold_shock_domain"/>
</dbReference>
<dbReference type="Gene3D" id="6.20.370.130">
    <property type="match status" value="1"/>
</dbReference>
<dbReference type="InterPro" id="IPR024983">
    <property type="entry name" value="CHAT_dom"/>
</dbReference>
<dbReference type="Proteomes" id="UP001499878">
    <property type="component" value="Unassembled WGS sequence"/>
</dbReference>
<accession>A0ABP9T0V1</accession>
<dbReference type="InterPro" id="IPR011129">
    <property type="entry name" value="CSD"/>
</dbReference>
<dbReference type="PANTHER" id="PTHR11544">
    <property type="entry name" value="COLD SHOCK DOMAIN CONTAINING PROTEINS"/>
    <property type="match status" value="1"/>
</dbReference>
<dbReference type="PRINTS" id="PR00050">
    <property type="entry name" value="COLDSHOCK"/>
</dbReference>
<dbReference type="InterPro" id="IPR002059">
    <property type="entry name" value="CSP_DNA-bd"/>
</dbReference>
<sequence length="308" mass="33251">MYAGDQRIGQEQQRIRAALQSATHRDLVELDVHPAATANVFLDALTRFRPRVVHFSGHSTQGLIAFEKGEDGFHEKAFVSAGAFARAITAVDDKPLLVLLNSCHSAAQTGKLVDTVPFAIGTGPQTLEDDRRLRHPADQEVADLLTPGTIYLYPRIEYFRKQAQSFFTVTSGADSFNTSGAPQRATVMVSCSFGSRIPVLPVDLCADGSILAPVFPDGAIIAATRRPYSAGADALPRRRKDMASGTVKWFNAEKGFGFIEQDGGGADVFAHYSNIAAQGFRELLEGQKVNFDIAQGQKGPTAENIVLA</sequence>
<evidence type="ECO:0000313" key="3">
    <source>
        <dbReference type="EMBL" id="GAA5206173.1"/>
    </source>
</evidence>
<protein>
    <recommendedName>
        <fullName evidence="2">CSD domain-containing protein</fullName>
    </recommendedName>
</protein>
<evidence type="ECO:0000256" key="1">
    <source>
        <dbReference type="RuleBase" id="RU000408"/>
    </source>
</evidence>
<dbReference type="EMBL" id="BAABJR010000004">
    <property type="protein sequence ID" value="GAA5206173.1"/>
    <property type="molecule type" value="Genomic_DNA"/>
</dbReference>
<dbReference type="SMART" id="SM00357">
    <property type="entry name" value="CSP"/>
    <property type="match status" value="1"/>
</dbReference>
<comment type="caution">
    <text evidence="3">The sequence shown here is derived from an EMBL/GenBank/DDBJ whole genome shotgun (WGS) entry which is preliminary data.</text>
</comment>
<comment type="subcellular location">
    <subcellularLocation>
        <location evidence="1">Cytoplasm</location>
    </subcellularLocation>
</comment>
<dbReference type="Pfam" id="PF12770">
    <property type="entry name" value="CHAT"/>
    <property type="match status" value="1"/>
</dbReference>
<dbReference type="CDD" id="cd04458">
    <property type="entry name" value="CSP_CDS"/>
    <property type="match status" value="1"/>
</dbReference>
<proteinExistence type="predicted"/>
<dbReference type="Gene3D" id="2.40.50.140">
    <property type="entry name" value="Nucleic acid-binding proteins"/>
    <property type="match status" value="1"/>
</dbReference>
<organism evidence="3 4">
    <name type="scientific">Streptomyces thinghirensis</name>
    <dbReference type="NCBI Taxonomy" id="551547"/>
    <lineage>
        <taxon>Bacteria</taxon>
        <taxon>Bacillati</taxon>
        <taxon>Actinomycetota</taxon>
        <taxon>Actinomycetes</taxon>
        <taxon>Kitasatosporales</taxon>
        <taxon>Streptomycetaceae</taxon>
        <taxon>Streptomyces</taxon>
    </lineage>
</organism>
<dbReference type="InterPro" id="IPR012340">
    <property type="entry name" value="NA-bd_OB-fold"/>
</dbReference>
<feature type="domain" description="CSD" evidence="2">
    <location>
        <begin position="242"/>
        <end position="307"/>
    </location>
</feature>
<name>A0ABP9T0V1_9ACTN</name>
<evidence type="ECO:0000313" key="4">
    <source>
        <dbReference type="Proteomes" id="UP001499878"/>
    </source>
</evidence>
<dbReference type="Pfam" id="PF00313">
    <property type="entry name" value="CSD"/>
    <property type="match status" value="1"/>
</dbReference>
<evidence type="ECO:0000259" key="2">
    <source>
        <dbReference type="PROSITE" id="PS51857"/>
    </source>
</evidence>
<keyword evidence="4" id="KW-1185">Reference proteome</keyword>
<reference evidence="4" key="1">
    <citation type="journal article" date="2019" name="Int. J. Syst. Evol. Microbiol.">
        <title>The Global Catalogue of Microorganisms (GCM) 10K type strain sequencing project: providing services to taxonomists for standard genome sequencing and annotation.</title>
        <authorList>
            <consortium name="The Broad Institute Genomics Platform"/>
            <consortium name="The Broad Institute Genome Sequencing Center for Infectious Disease"/>
            <person name="Wu L."/>
            <person name="Ma J."/>
        </authorList>
    </citation>
    <scope>NUCLEOTIDE SEQUENCE [LARGE SCALE GENOMIC DNA]</scope>
    <source>
        <strain evidence="4">JCM 18306</strain>
    </source>
</reference>